<proteinExistence type="predicted"/>
<feature type="domain" description="Minor capsid protein P8 central region" evidence="1">
    <location>
        <begin position="51"/>
        <end position="170"/>
    </location>
</feature>
<organism evidence="2">
    <name type="scientific">viral metagenome</name>
    <dbReference type="NCBI Taxonomy" id="1070528"/>
    <lineage>
        <taxon>unclassified sequences</taxon>
        <taxon>metagenomes</taxon>
        <taxon>organismal metagenomes</taxon>
    </lineage>
</organism>
<dbReference type="InterPro" id="IPR043916">
    <property type="entry name" value="P8_CR"/>
</dbReference>
<dbReference type="AlphaFoldDB" id="A0A6C0E4L4"/>
<reference evidence="2" key="1">
    <citation type="journal article" date="2020" name="Nature">
        <title>Giant virus diversity and host interactions through global metagenomics.</title>
        <authorList>
            <person name="Schulz F."/>
            <person name="Roux S."/>
            <person name="Paez-Espino D."/>
            <person name="Jungbluth S."/>
            <person name="Walsh D.A."/>
            <person name="Denef V.J."/>
            <person name="McMahon K.D."/>
            <person name="Konstantinidis K.T."/>
            <person name="Eloe-Fadrosh E.A."/>
            <person name="Kyrpides N.C."/>
            <person name="Woyke T."/>
        </authorList>
    </citation>
    <scope>NUCLEOTIDE SEQUENCE</scope>
    <source>
        <strain evidence="2">GVMAG-M-3300023179-116</strain>
    </source>
</reference>
<sequence>MTSNTNTSCYYNSNGRVDIKSPSTQNLFNLYDKIPAHQCTTYRNPLQGILEDTVLSNVYFSRENLEIIQNAIRKGIYDKTNGKYIIDNQDCDSLKTIMRGVYLEHSVNQPYNITQQIVELNKMVINFCVQQIYSELRAYIQYLHDASTLVVPIAHPTMSTLADKQLELKPWF</sequence>
<dbReference type="EMBL" id="MN739731">
    <property type="protein sequence ID" value="QHT23393.1"/>
    <property type="molecule type" value="Genomic_DNA"/>
</dbReference>
<protein>
    <recommendedName>
        <fullName evidence="1">Minor capsid protein P8 central region domain-containing protein</fullName>
    </recommendedName>
</protein>
<name>A0A6C0E4L4_9ZZZZ</name>
<evidence type="ECO:0000259" key="1">
    <source>
        <dbReference type="Pfam" id="PF19065"/>
    </source>
</evidence>
<accession>A0A6C0E4L4</accession>
<evidence type="ECO:0000313" key="2">
    <source>
        <dbReference type="EMBL" id="QHT23393.1"/>
    </source>
</evidence>
<dbReference type="Pfam" id="PF19065">
    <property type="entry name" value="P8_CR"/>
    <property type="match status" value="1"/>
</dbReference>